<comment type="cofactor">
    <cofactor evidence="1">
        <name>Fe cation</name>
        <dbReference type="ChEBI" id="CHEBI:24875"/>
    </cofactor>
</comment>
<dbReference type="Pfam" id="PF19583">
    <property type="entry name" value="ODP"/>
    <property type="match status" value="1"/>
</dbReference>
<dbReference type="InterPro" id="IPR008254">
    <property type="entry name" value="Flavodoxin/NO_synth"/>
</dbReference>
<dbReference type="GO" id="GO:0009055">
    <property type="term" value="F:electron transfer activity"/>
    <property type="evidence" value="ECO:0007669"/>
    <property type="project" value="InterPro"/>
</dbReference>
<dbReference type="InterPro" id="IPR051285">
    <property type="entry name" value="NADH_oxidoreductase_modular"/>
</dbReference>
<dbReference type="GO" id="GO:0046872">
    <property type="term" value="F:metal ion binding"/>
    <property type="evidence" value="ECO:0007669"/>
    <property type="project" value="InterPro"/>
</dbReference>
<keyword evidence="3" id="KW-0249">Electron transport</keyword>
<dbReference type="VEuPathDB" id="AmoebaDB:EHI_159860"/>
<dbReference type="PROSITE" id="PS50902">
    <property type="entry name" value="FLAVODOXIN_LIKE"/>
    <property type="match status" value="1"/>
</dbReference>
<evidence type="ECO:0000256" key="4">
    <source>
        <dbReference type="ARBA" id="ARBA00023004"/>
    </source>
</evidence>
<dbReference type="EMBL" id="AK419320">
    <property type="protein sequence ID" value="BAN38009.1"/>
    <property type="molecule type" value="mRNA"/>
</dbReference>
<dbReference type="VEuPathDB" id="AmoebaDB:KM1_068980"/>
<dbReference type="PANTHER" id="PTHR32145">
    <property type="entry name" value="DIFLAVIN FLAVOPROTEIN A 2-RELATED"/>
    <property type="match status" value="1"/>
</dbReference>
<dbReference type="InterPro" id="IPR045761">
    <property type="entry name" value="ODP_dom"/>
</dbReference>
<dbReference type="PIRSF" id="PIRSF005243">
    <property type="entry name" value="ROO"/>
    <property type="match status" value="1"/>
</dbReference>
<feature type="domain" description="Flavodoxin-like" evidence="5">
    <location>
        <begin position="265"/>
        <end position="403"/>
    </location>
</feature>
<sequence>MTSKVLEVLPGLYWVGVMDYELKNYDVLYPAPYGSTYNSYLLQTQEGNVLFETVKQEFANECLDKIEQVIGKEDCIDYIIVDHSEPDHSGSLSPILKRYPNATVIASTAALNNIQFIGHIRDDTKTINSVKTKQLNLGDIHLKFIYQPFLHWPDTMITLIEEMNVLVTCDMFSTHFADERMFDDLIVDRKDQYLQISYDYFNSVFGPFKRFVLKGIQTLENQPGFDLKNCKAICCSHGPIIRGYIPERVELWRQWAQPPPLKNKVVIAYGSVYGYTEIMANTIAAGIKFVGVEVSMHNVENISVENFLKDFSDCKGLLLGTPTIVGDVFPPILTIACNLNPYIHCQRFIQCFGSHGWSGEGVGNFSARFQQLKAKQPVEPLFCGFQPGQEKLEECFEWGKKFGLAIKEEDEEN</sequence>
<dbReference type="InterPro" id="IPR036866">
    <property type="entry name" value="RibonucZ/Hydroxyglut_hydro"/>
</dbReference>
<dbReference type="Gene3D" id="3.40.50.360">
    <property type="match status" value="1"/>
</dbReference>
<dbReference type="GO" id="GO:0010181">
    <property type="term" value="F:FMN binding"/>
    <property type="evidence" value="ECO:0007669"/>
    <property type="project" value="InterPro"/>
</dbReference>
<keyword evidence="4" id="KW-0408">Iron</keyword>
<dbReference type="Gene3D" id="3.60.15.10">
    <property type="entry name" value="Ribonuclease Z/Hydroxyacylglutathione hydrolase-like"/>
    <property type="match status" value="1"/>
</dbReference>
<dbReference type="SUPFAM" id="SSF52218">
    <property type="entry name" value="Flavoproteins"/>
    <property type="match status" value="1"/>
</dbReference>
<name>A0A060N072_ENTHI</name>
<evidence type="ECO:0000256" key="3">
    <source>
        <dbReference type="ARBA" id="ARBA00022982"/>
    </source>
</evidence>
<dbReference type="VEuPathDB" id="AmoebaDB:EHI5A_182990"/>
<dbReference type="InterPro" id="IPR001279">
    <property type="entry name" value="Metallo-B-lactamas"/>
</dbReference>
<dbReference type="SMART" id="SM00849">
    <property type="entry name" value="Lactamase_B"/>
    <property type="match status" value="1"/>
</dbReference>
<evidence type="ECO:0000256" key="1">
    <source>
        <dbReference type="ARBA" id="ARBA00001962"/>
    </source>
</evidence>
<proteinExistence type="evidence at transcript level"/>
<dbReference type="PANTHER" id="PTHR32145:SF11">
    <property type="entry name" value="DIFLAVIN FLAVOPROTEIN A 2-RELATED"/>
    <property type="match status" value="1"/>
</dbReference>
<reference evidence="6" key="1">
    <citation type="submission" date="2012-06" db="EMBL/GenBank/DDBJ databases">
        <title>Short 5' UTR of Entamoeba genes.</title>
        <authorList>
            <person name="Hiranuka K."/>
            <person name="Kumagai M."/>
            <person name="Wakaguri H."/>
            <person name="Suzuki Y."/>
            <person name="Sugano S."/>
            <person name="Watanabe J."/>
            <person name="Makioka A."/>
        </authorList>
    </citation>
    <scope>NUCLEOTIDE SEQUENCE</scope>
    <source>
        <strain evidence="6">HM-1:IMSS</strain>
    </source>
</reference>
<dbReference type="GO" id="GO:0016491">
    <property type="term" value="F:oxidoreductase activity"/>
    <property type="evidence" value="ECO:0007669"/>
    <property type="project" value="InterPro"/>
</dbReference>
<evidence type="ECO:0000256" key="2">
    <source>
        <dbReference type="ARBA" id="ARBA00022448"/>
    </source>
</evidence>
<protein>
    <submittedName>
        <fullName evidence="6">Type A flavoprotein, putative</fullName>
    </submittedName>
</protein>
<dbReference type="CDD" id="cd07709">
    <property type="entry name" value="flavodiiron_proteins_MBL-fold"/>
    <property type="match status" value="1"/>
</dbReference>
<organism evidence="6">
    <name type="scientific">Entamoeba histolytica</name>
    <dbReference type="NCBI Taxonomy" id="5759"/>
    <lineage>
        <taxon>Eukaryota</taxon>
        <taxon>Amoebozoa</taxon>
        <taxon>Evosea</taxon>
        <taxon>Archamoebae</taxon>
        <taxon>Mastigamoebida</taxon>
        <taxon>Entamoebidae</taxon>
        <taxon>Entamoeba</taxon>
    </lineage>
</organism>
<evidence type="ECO:0000259" key="5">
    <source>
        <dbReference type="PROSITE" id="PS50902"/>
    </source>
</evidence>
<dbReference type="InterPro" id="IPR029039">
    <property type="entry name" value="Flavoprotein-like_sf"/>
</dbReference>
<dbReference type="Pfam" id="PF00258">
    <property type="entry name" value="Flavodoxin_1"/>
    <property type="match status" value="1"/>
</dbReference>
<keyword evidence="2" id="KW-0813">Transport</keyword>
<dbReference type="VEuPathDB" id="AmoebaDB:EHI7A_135310"/>
<dbReference type="InterPro" id="IPR016440">
    <property type="entry name" value="Rubredoxin-O_OxRdtase"/>
</dbReference>
<accession>A0A060N072</accession>
<evidence type="ECO:0000313" key="6">
    <source>
        <dbReference type="EMBL" id="BAN38009.1"/>
    </source>
</evidence>
<dbReference type="AlphaFoldDB" id="A0A060N072"/>
<dbReference type="SUPFAM" id="SSF56281">
    <property type="entry name" value="Metallo-hydrolase/oxidoreductase"/>
    <property type="match status" value="1"/>
</dbReference>
<dbReference type="VEuPathDB" id="AmoebaDB:EHI8A_149570"/>